<accession>A0A4V6WJW0</accession>
<keyword evidence="3" id="KW-1185">Reference proteome</keyword>
<dbReference type="OrthoDB" id="4159838at2759"/>
<feature type="region of interest" description="Disordered" evidence="1">
    <location>
        <begin position="69"/>
        <end position="192"/>
    </location>
</feature>
<evidence type="ECO:0000313" key="2">
    <source>
        <dbReference type="EMBL" id="TKA31069.1"/>
    </source>
</evidence>
<evidence type="ECO:0000256" key="1">
    <source>
        <dbReference type="SAM" id="MobiDB-lite"/>
    </source>
</evidence>
<comment type="caution">
    <text evidence="2">The sequence shown here is derived from an EMBL/GenBank/DDBJ whole genome shotgun (WGS) entry which is preliminary data.</text>
</comment>
<feature type="compositionally biased region" description="Polar residues" evidence="1">
    <location>
        <begin position="131"/>
        <end position="145"/>
    </location>
</feature>
<feature type="compositionally biased region" description="Basic and acidic residues" evidence="1">
    <location>
        <begin position="678"/>
        <end position="692"/>
    </location>
</feature>
<name>A0A4V6WJW0_9PEZI</name>
<dbReference type="Proteomes" id="UP000308549">
    <property type="component" value="Unassembled WGS sequence"/>
</dbReference>
<feature type="compositionally biased region" description="Acidic residues" evidence="1">
    <location>
        <begin position="732"/>
        <end position="743"/>
    </location>
</feature>
<dbReference type="EMBL" id="NAJL01000009">
    <property type="protein sequence ID" value="TKA31069.1"/>
    <property type="molecule type" value="Genomic_DNA"/>
</dbReference>
<protein>
    <submittedName>
        <fullName evidence="2">Uncharacterized protein</fullName>
    </submittedName>
</protein>
<feature type="compositionally biased region" description="Basic and acidic residues" evidence="1">
    <location>
        <begin position="711"/>
        <end position="729"/>
    </location>
</feature>
<feature type="compositionally biased region" description="Basic and acidic residues" evidence="1">
    <location>
        <begin position="655"/>
        <end position="664"/>
    </location>
</feature>
<feature type="compositionally biased region" description="Basic and acidic residues" evidence="1">
    <location>
        <begin position="70"/>
        <end position="90"/>
    </location>
</feature>
<feature type="compositionally biased region" description="Polar residues" evidence="1">
    <location>
        <begin position="764"/>
        <end position="776"/>
    </location>
</feature>
<organism evidence="2 3">
    <name type="scientific">Salinomyces thailandicus</name>
    <dbReference type="NCBI Taxonomy" id="706561"/>
    <lineage>
        <taxon>Eukaryota</taxon>
        <taxon>Fungi</taxon>
        <taxon>Dikarya</taxon>
        <taxon>Ascomycota</taxon>
        <taxon>Pezizomycotina</taxon>
        <taxon>Dothideomycetes</taxon>
        <taxon>Dothideomycetidae</taxon>
        <taxon>Mycosphaerellales</taxon>
        <taxon>Teratosphaeriaceae</taxon>
        <taxon>Salinomyces</taxon>
    </lineage>
</organism>
<dbReference type="AlphaFoldDB" id="A0A4V6WJW0"/>
<feature type="region of interest" description="Disordered" evidence="1">
    <location>
        <begin position="655"/>
        <end position="797"/>
    </location>
</feature>
<evidence type="ECO:0000313" key="3">
    <source>
        <dbReference type="Proteomes" id="UP000308549"/>
    </source>
</evidence>
<feature type="compositionally biased region" description="Low complexity" evidence="1">
    <location>
        <begin position="91"/>
        <end position="102"/>
    </location>
</feature>
<feature type="compositionally biased region" description="Low complexity" evidence="1">
    <location>
        <begin position="777"/>
        <end position="789"/>
    </location>
</feature>
<proteinExistence type="predicted"/>
<reference evidence="2 3" key="1">
    <citation type="submission" date="2017-03" db="EMBL/GenBank/DDBJ databases">
        <title>Genomes of endolithic fungi from Antarctica.</title>
        <authorList>
            <person name="Coleine C."/>
            <person name="Masonjones S."/>
            <person name="Stajich J.E."/>
        </authorList>
    </citation>
    <scope>NUCLEOTIDE SEQUENCE [LARGE SCALE GENOMIC DNA]</scope>
    <source>
        <strain evidence="2 3">CCFEE 6315</strain>
    </source>
</reference>
<gene>
    <name evidence="2" type="ORF">B0A50_02037</name>
</gene>
<sequence>MDFYTEHLISGIATAQAANPADIKSKTGAKRKRASHAPDIPWTASRCTRLLRTITSRIAILQKLAANSRLSREAAGNRKTRSEHDHERVKGPAGALATPATPSKDPEWLPAVNQPPTTRTYGGRARAAKQPSRSMSRPKNDSLSMATPFVKRMLKPGSGTPISAEEGFQDKDVKTKRRQQLPIKPSSSAEEAYRSLEAALGSFLHATRPPVESAAAQPRTGSRSLMSSCLRRVPEYVALEEACLEANEGSGSDDQEQDVSREIYEELERYGASESGGWHGLREVVRADGLHRIEAAIEAGSMSMDVVETLVKKCREANAVGESQRLLTASMRVGSRRVVAGTAESLDQLYSLGDSQSADAYVLRTLSTFLESNARVLDNNVVRTWAFQIFFRAVLREGERAEAEFFLQTLLRVASTGSGEILEETLRSVVVLLGAAVEGQRSEGGKMARRGNALVELLDRTVCHSLLSAGENEDLRSLRPFVLVSFITRLSSKPDQSLKTVAVQTEDLLALLDSTRNSDWTPSNESLVSGVALCIGRWDGQAADAFLVRTVDSLLQMATPSTCSVGTSSMLRALALSSVSAYAEQRQDKEILMYAEEVEDLVAEGAGRMQEVGVRTPVARKPKREMFRWEEGLCEWIAKTPFGAVAKVKMELGKGEGPEREVKRGVGKAQLPTPPPISEERDPAHLVFDRSSKLTTKRPPNATTNGVVRSPVERDEKPSTFRPEEKENAIPEAEEDLSSECDELAMSAVKKPRSAYNPPKPSRASLTRPSHRASSGSVTTAWEASAAEVASDDELGL</sequence>